<dbReference type="InterPro" id="IPR019874">
    <property type="entry name" value="RF_methyltr_PrmC"/>
</dbReference>
<dbReference type="GO" id="GO:0102559">
    <property type="term" value="F:peptide chain release factor N(5)-glutamine methyltransferase activity"/>
    <property type="evidence" value="ECO:0007669"/>
    <property type="project" value="UniProtKB-EC"/>
</dbReference>
<comment type="function">
    <text evidence="5">Methylates the class 1 translation termination release factors RF1/PrfA and RF2/PrfB on the glutamine residue of the universally conserved GGQ motif.</text>
</comment>
<dbReference type="Gene3D" id="1.10.8.10">
    <property type="entry name" value="DNA helicase RuvA subunit, C-terminal domain"/>
    <property type="match status" value="1"/>
</dbReference>
<name>A0A316DFG7_9BACL</name>
<protein>
    <recommendedName>
        <fullName evidence="5">Release factor glutamine methyltransferase</fullName>
        <shortName evidence="5">RF MTase</shortName>
        <ecNumber evidence="5">2.1.1.297</ecNumber>
    </recommendedName>
    <alternativeName>
        <fullName evidence="5">N5-glutamine methyltransferase PrmC</fullName>
    </alternativeName>
    <alternativeName>
        <fullName evidence="5">Protein-(glutamine-N5) MTase PrmC</fullName>
    </alternativeName>
    <alternativeName>
        <fullName evidence="5">Protein-glutamine N-methyltransferase PrmC</fullName>
    </alternativeName>
</protein>
<dbReference type="AlphaFoldDB" id="A0A316DFG7"/>
<dbReference type="GO" id="GO:0003676">
    <property type="term" value="F:nucleic acid binding"/>
    <property type="evidence" value="ECO:0007669"/>
    <property type="project" value="InterPro"/>
</dbReference>
<dbReference type="InterPro" id="IPR002052">
    <property type="entry name" value="DNA_methylase_N6_adenine_CS"/>
</dbReference>
<dbReference type="RefSeq" id="WP_109685262.1">
    <property type="nucleotide sequence ID" value="NZ_QGGL01000001.1"/>
</dbReference>
<evidence type="ECO:0000313" key="8">
    <source>
        <dbReference type="EMBL" id="PWK16292.1"/>
    </source>
</evidence>
<dbReference type="PROSITE" id="PS00092">
    <property type="entry name" value="N6_MTASE"/>
    <property type="match status" value="1"/>
</dbReference>
<dbReference type="EMBL" id="QGGL01000001">
    <property type="protein sequence ID" value="PWK16292.1"/>
    <property type="molecule type" value="Genomic_DNA"/>
</dbReference>
<accession>A0A316DFG7</accession>
<organism evidence="8 9">
    <name type="scientific">Tumebacillus permanentifrigoris</name>
    <dbReference type="NCBI Taxonomy" id="378543"/>
    <lineage>
        <taxon>Bacteria</taxon>
        <taxon>Bacillati</taxon>
        <taxon>Bacillota</taxon>
        <taxon>Bacilli</taxon>
        <taxon>Bacillales</taxon>
        <taxon>Alicyclobacillaceae</taxon>
        <taxon>Tumebacillus</taxon>
    </lineage>
</organism>
<comment type="caution">
    <text evidence="8">The sequence shown here is derived from an EMBL/GenBank/DDBJ whole genome shotgun (WGS) entry which is preliminary data.</text>
</comment>
<keyword evidence="9" id="KW-1185">Reference proteome</keyword>
<dbReference type="EC" id="2.1.1.297" evidence="5"/>
<keyword evidence="1 5" id="KW-0489">Methyltransferase</keyword>
<dbReference type="Pfam" id="PF05175">
    <property type="entry name" value="MTS"/>
    <property type="match status" value="1"/>
</dbReference>
<evidence type="ECO:0000256" key="5">
    <source>
        <dbReference type="HAMAP-Rule" id="MF_02126"/>
    </source>
</evidence>
<sequence>MAGTTLREVLMGASRFFDSQGIRSPLFNAEALVQHVLGVDKARMLMVWNDPFPVEKVAEFESLVRRRGAQEPLQYLIGSTEFYGREFVVSPSVLIPRPETELLIEEVLKQRDLFAGRAPVIADIGTGSGAIAITLALEWAGAKVYAVDLSKEALAVAAGNAERLQAHVEFLEGDLISPLLERGIRPDLLISNPPYIPTDDCEELDAEVRDHEPRLALDGGPDGMYPYRILSQALPTLWPASGPAYVAYEVGIHQDIYVQRMIAKAVPCVETGILPDWQGIGRVIWGRRK</sequence>
<feature type="domain" description="Release factor glutamine methyltransferase N-terminal" evidence="7">
    <location>
        <begin position="8"/>
        <end position="78"/>
    </location>
</feature>
<dbReference type="Gene3D" id="3.40.50.150">
    <property type="entry name" value="Vaccinia Virus protein VP39"/>
    <property type="match status" value="1"/>
</dbReference>
<evidence type="ECO:0000256" key="2">
    <source>
        <dbReference type="ARBA" id="ARBA00022679"/>
    </source>
</evidence>
<dbReference type="PANTHER" id="PTHR18895:SF74">
    <property type="entry name" value="MTRF1L RELEASE FACTOR GLUTAMINE METHYLTRANSFERASE"/>
    <property type="match status" value="1"/>
</dbReference>
<dbReference type="InterPro" id="IPR040758">
    <property type="entry name" value="PrmC_N"/>
</dbReference>
<comment type="catalytic activity">
    <reaction evidence="4 5">
        <text>L-glutaminyl-[peptide chain release factor] + S-adenosyl-L-methionine = N(5)-methyl-L-glutaminyl-[peptide chain release factor] + S-adenosyl-L-homocysteine + H(+)</text>
        <dbReference type="Rhea" id="RHEA:42896"/>
        <dbReference type="Rhea" id="RHEA-COMP:10271"/>
        <dbReference type="Rhea" id="RHEA-COMP:10272"/>
        <dbReference type="ChEBI" id="CHEBI:15378"/>
        <dbReference type="ChEBI" id="CHEBI:30011"/>
        <dbReference type="ChEBI" id="CHEBI:57856"/>
        <dbReference type="ChEBI" id="CHEBI:59789"/>
        <dbReference type="ChEBI" id="CHEBI:61891"/>
        <dbReference type="EC" id="2.1.1.297"/>
    </reaction>
</comment>
<comment type="caution">
    <text evidence="5">Lacks conserved residue(s) required for the propagation of feature annotation.</text>
</comment>
<dbReference type="NCBIfam" id="TIGR00536">
    <property type="entry name" value="hemK_fam"/>
    <property type="match status" value="1"/>
</dbReference>
<evidence type="ECO:0000259" key="7">
    <source>
        <dbReference type="Pfam" id="PF17827"/>
    </source>
</evidence>
<dbReference type="OrthoDB" id="9800643at2"/>
<feature type="binding site" evidence="5">
    <location>
        <position position="148"/>
    </location>
    <ligand>
        <name>S-adenosyl-L-methionine</name>
        <dbReference type="ChEBI" id="CHEBI:59789"/>
    </ligand>
</feature>
<keyword evidence="3 5" id="KW-0949">S-adenosyl-L-methionine</keyword>
<dbReference type="CDD" id="cd02440">
    <property type="entry name" value="AdoMet_MTases"/>
    <property type="match status" value="1"/>
</dbReference>
<evidence type="ECO:0000259" key="6">
    <source>
        <dbReference type="Pfam" id="PF05175"/>
    </source>
</evidence>
<evidence type="ECO:0000256" key="3">
    <source>
        <dbReference type="ARBA" id="ARBA00022691"/>
    </source>
</evidence>
<proteinExistence type="inferred from homology"/>
<feature type="binding site" evidence="5">
    <location>
        <begin position="125"/>
        <end position="129"/>
    </location>
    <ligand>
        <name>S-adenosyl-L-methionine</name>
        <dbReference type="ChEBI" id="CHEBI:59789"/>
    </ligand>
</feature>
<dbReference type="GO" id="GO:0032259">
    <property type="term" value="P:methylation"/>
    <property type="evidence" value="ECO:0007669"/>
    <property type="project" value="UniProtKB-KW"/>
</dbReference>
<dbReference type="Proteomes" id="UP000245634">
    <property type="component" value="Unassembled WGS sequence"/>
</dbReference>
<evidence type="ECO:0000256" key="1">
    <source>
        <dbReference type="ARBA" id="ARBA00022603"/>
    </source>
</evidence>
<dbReference type="InterPro" id="IPR007848">
    <property type="entry name" value="Small_mtfrase_dom"/>
</dbReference>
<dbReference type="HAMAP" id="MF_02126">
    <property type="entry name" value="RF_methyltr_PrmC"/>
    <property type="match status" value="1"/>
</dbReference>
<dbReference type="InterPro" id="IPR029063">
    <property type="entry name" value="SAM-dependent_MTases_sf"/>
</dbReference>
<dbReference type="NCBIfam" id="TIGR03534">
    <property type="entry name" value="RF_mod_PrmC"/>
    <property type="match status" value="1"/>
</dbReference>
<evidence type="ECO:0000313" key="9">
    <source>
        <dbReference type="Proteomes" id="UP000245634"/>
    </source>
</evidence>
<evidence type="ECO:0000256" key="4">
    <source>
        <dbReference type="ARBA" id="ARBA00048391"/>
    </source>
</evidence>
<feature type="binding site" evidence="5">
    <location>
        <position position="192"/>
    </location>
    <ligand>
        <name>S-adenosyl-L-methionine</name>
        <dbReference type="ChEBI" id="CHEBI:59789"/>
    </ligand>
</feature>
<dbReference type="SUPFAM" id="SSF53335">
    <property type="entry name" value="S-adenosyl-L-methionine-dependent methyltransferases"/>
    <property type="match status" value="1"/>
</dbReference>
<dbReference type="PANTHER" id="PTHR18895">
    <property type="entry name" value="HEMK METHYLTRANSFERASE"/>
    <property type="match status" value="1"/>
</dbReference>
<reference evidence="8 9" key="1">
    <citation type="submission" date="2018-05" db="EMBL/GenBank/DDBJ databases">
        <title>Genomic Encyclopedia of Type Strains, Phase IV (KMG-IV): sequencing the most valuable type-strain genomes for metagenomic binning, comparative biology and taxonomic classification.</title>
        <authorList>
            <person name="Goeker M."/>
        </authorList>
    </citation>
    <scope>NUCLEOTIDE SEQUENCE [LARGE SCALE GENOMIC DNA]</scope>
    <source>
        <strain evidence="8 9">DSM 18773</strain>
    </source>
</reference>
<dbReference type="InterPro" id="IPR004556">
    <property type="entry name" value="HemK-like"/>
</dbReference>
<feature type="binding site" evidence="5">
    <location>
        <begin position="192"/>
        <end position="195"/>
    </location>
    <ligand>
        <name>substrate</name>
    </ligand>
</feature>
<feature type="domain" description="Methyltransferase small" evidence="6">
    <location>
        <begin position="100"/>
        <end position="195"/>
    </location>
</feature>
<dbReference type="Pfam" id="PF17827">
    <property type="entry name" value="PrmC_N"/>
    <property type="match status" value="1"/>
</dbReference>
<comment type="similarity">
    <text evidence="5">Belongs to the protein N5-glutamine methyltransferase family. PrmC subfamily.</text>
</comment>
<keyword evidence="2 5" id="KW-0808">Transferase</keyword>
<dbReference type="InterPro" id="IPR050320">
    <property type="entry name" value="N5-glutamine_MTase"/>
</dbReference>
<gene>
    <name evidence="5" type="primary">prmC</name>
    <name evidence="8" type="ORF">C7459_101156</name>
</gene>